<gene>
    <name evidence="2" type="ORF">V6617_02020</name>
</gene>
<feature type="transmembrane region" description="Helical" evidence="1">
    <location>
        <begin position="54"/>
        <end position="74"/>
    </location>
</feature>
<name>A0ABZ2I0T2_9HYPH</name>
<evidence type="ECO:0000313" key="2">
    <source>
        <dbReference type="EMBL" id="WWT33270.1"/>
    </source>
</evidence>
<organism evidence="2 3">
    <name type="scientific">Pelagibacterium nitratireducens</name>
    <dbReference type="NCBI Taxonomy" id="1046114"/>
    <lineage>
        <taxon>Bacteria</taxon>
        <taxon>Pseudomonadati</taxon>
        <taxon>Pseudomonadota</taxon>
        <taxon>Alphaproteobacteria</taxon>
        <taxon>Hyphomicrobiales</taxon>
        <taxon>Devosiaceae</taxon>
        <taxon>Pelagibacterium</taxon>
    </lineage>
</organism>
<keyword evidence="1" id="KW-0472">Membrane</keyword>
<feature type="transmembrane region" description="Helical" evidence="1">
    <location>
        <begin position="86"/>
        <end position="107"/>
    </location>
</feature>
<keyword evidence="3" id="KW-1185">Reference proteome</keyword>
<feature type="transmembrane region" description="Helical" evidence="1">
    <location>
        <begin position="20"/>
        <end position="42"/>
    </location>
</feature>
<feature type="transmembrane region" description="Helical" evidence="1">
    <location>
        <begin position="231"/>
        <end position="250"/>
    </location>
</feature>
<dbReference type="RefSeq" id="WP_338608744.1">
    <property type="nucleotide sequence ID" value="NZ_CP146275.1"/>
</dbReference>
<dbReference type="Proteomes" id="UP001369958">
    <property type="component" value="Chromosome"/>
</dbReference>
<keyword evidence="1" id="KW-1133">Transmembrane helix</keyword>
<dbReference type="EMBL" id="CP146275">
    <property type="protein sequence ID" value="WWT33270.1"/>
    <property type="molecule type" value="Genomic_DNA"/>
</dbReference>
<evidence type="ECO:0000256" key="1">
    <source>
        <dbReference type="SAM" id="Phobius"/>
    </source>
</evidence>
<dbReference type="InterPro" id="IPR024464">
    <property type="entry name" value="DUF2391"/>
</dbReference>
<feature type="transmembrane region" description="Helical" evidence="1">
    <location>
        <begin position="157"/>
        <end position="178"/>
    </location>
</feature>
<feature type="transmembrane region" description="Helical" evidence="1">
    <location>
        <begin position="190"/>
        <end position="211"/>
    </location>
</feature>
<dbReference type="InterPro" id="IPR013416">
    <property type="entry name" value="CHP02587_IM"/>
</dbReference>
<accession>A0ABZ2I0T2</accession>
<sequence>MSTENLVVHDKSPSDEGGRFFVGIGRAFGGALIFSLPMLMTMEMWWLGVYLEPWRIIAMLVLGFPVLLGLSHFGGFRKTASLANDVADVLVAIVVAAVAAGIILFLFGLLDFSMPPREITGKIAIQLVPASIGAMLARSQLGEQSESQEEEREGPNYWGDLFLMGVGALFLSLNIAPTEEMILIAYKMEIWQEIALVALSLTLLHAFIYTLGFRGGARADSQSFLSAFARFTFGGYAVVFLVSLGVLWLFGRTQGTSAHDILSSTIVLSFPGSIGAAAARLIL</sequence>
<dbReference type="Pfam" id="PF09622">
    <property type="entry name" value="DUF2391"/>
    <property type="match status" value="1"/>
</dbReference>
<dbReference type="NCBIfam" id="TIGR02587">
    <property type="entry name" value="TIGR02587 family membrane protein"/>
    <property type="match status" value="1"/>
</dbReference>
<proteinExistence type="predicted"/>
<keyword evidence="1" id="KW-0812">Transmembrane</keyword>
<evidence type="ECO:0000313" key="3">
    <source>
        <dbReference type="Proteomes" id="UP001369958"/>
    </source>
</evidence>
<reference evidence="2 3" key="1">
    <citation type="submission" date="2024-02" db="EMBL/GenBank/DDBJ databases">
        <title>Complete genome sequence of Pelagibacterium nitratireducens ZH15.</title>
        <authorList>
            <person name="Zhao L.H."/>
        </authorList>
    </citation>
    <scope>NUCLEOTIDE SEQUENCE [LARGE SCALE GENOMIC DNA]</scope>
    <source>
        <strain evidence="2 3">ZH15</strain>
    </source>
</reference>
<protein>
    <submittedName>
        <fullName evidence="2">TIGR02587 family membrane protein</fullName>
    </submittedName>
</protein>